<comment type="subcellular location">
    <subcellularLocation>
        <location evidence="1">Membrane</location>
        <topology evidence="1">Multi-pass membrane protein</topology>
    </subcellularLocation>
</comment>
<feature type="transmembrane region" description="Helical" evidence="5">
    <location>
        <begin position="20"/>
        <end position="42"/>
    </location>
</feature>
<keyword evidence="7" id="KW-1185">Reference proteome</keyword>
<keyword evidence="3 5" id="KW-1133">Transmembrane helix</keyword>
<protein>
    <submittedName>
        <fullName evidence="6">Uncharacterized protein</fullName>
    </submittedName>
</protein>
<evidence type="ECO:0000313" key="6">
    <source>
        <dbReference type="EMBL" id="MBG0741707.1"/>
    </source>
</evidence>
<dbReference type="RefSeq" id="WP_196398639.1">
    <property type="nucleotide sequence ID" value="NZ_JADNYM010000037.1"/>
</dbReference>
<dbReference type="EMBL" id="JADNYM010000037">
    <property type="protein sequence ID" value="MBG0741707.1"/>
    <property type="molecule type" value="Genomic_DNA"/>
</dbReference>
<evidence type="ECO:0000313" key="7">
    <source>
        <dbReference type="Proteomes" id="UP000655366"/>
    </source>
</evidence>
<evidence type="ECO:0000256" key="5">
    <source>
        <dbReference type="SAM" id="Phobius"/>
    </source>
</evidence>
<keyword evidence="2 5" id="KW-0812">Transmembrane</keyword>
<dbReference type="GO" id="GO:0005886">
    <property type="term" value="C:plasma membrane"/>
    <property type="evidence" value="ECO:0007669"/>
    <property type="project" value="TreeGrafter"/>
</dbReference>
<dbReference type="Proteomes" id="UP000655366">
    <property type="component" value="Unassembled WGS sequence"/>
</dbReference>
<evidence type="ECO:0000256" key="1">
    <source>
        <dbReference type="ARBA" id="ARBA00004141"/>
    </source>
</evidence>
<organism evidence="6 7">
    <name type="scientific">Arthrobacter terrae</name>
    <dbReference type="NCBI Taxonomy" id="2935737"/>
    <lineage>
        <taxon>Bacteria</taxon>
        <taxon>Bacillati</taxon>
        <taxon>Actinomycetota</taxon>
        <taxon>Actinomycetes</taxon>
        <taxon>Micrococcales</taxon>
        <taxon>Micrococcaceae</taxon>
        <taxon>Arthrobacter</taxon>
    </lineage>
</organism>
<sequence length="134" mass="13766">MIMLIGLAGPGTINHDTSYLFVAIFMALMGLGIGVLVQNIVLAVQNTVDVSEVGAASAAIAFFRSLDGAIDVAVLGGILTSRVGTNIAEGWGKLGIKQDAISGGLGETRLDISGLPRQCRKCSPPTPTHSDQSS</sequence>
<dbReference type="AlphaFoldDB" id="A0A931CRJ9"/>
<dbReference type="PANTHER" id="PTHR23501">
    <property type="entry name" value="MAJOR FACILITATOR SUPERFAMILY"/>
    <property type="match status" value="1"/>
</dbReference>
<gene>
    <name evidence="6" type="ORF">IV500_20320</name>
</gene>
<dbReference type="InterPro" id="IPR036259">
    <property type="entry name" value="MFS_trans_sf"/>
</dbReference>
<name>A0A931CRJ9_9MICC</name>
<evidence type="ECO:0000256" key="2">
    <source>
        <dbReference type="ARBA" id="ARBA00022692"/>
    </source>
</evidence>
<dbReference type="PANTHER" id="PTHR23501:SF197">
    <property type="entry name" value="COMD"/>
    <property type="match status" value="1"/>
</dbReference>
<dbReference type="SUPFAM" id="SSF103473">
    <property type="entry name" value="MFS general substrate transporter"/>
    <property type="match status" value="1"/>
</dbReference>
<comment type="caution">
    <text evidence="6">The sequence shown here is derived from an EMBL/GenBank/DDBJ whole genome shotgun (WGS) entry which is preliminary data.</text>
</comment>
<accession>A0A931CRJ9</accession>
<proteinExistence type="predicted"/>
<keyword evidence="4 5" id="KW-0472">Membrane</keyword>
<evidence type="ECO:0000256" key="3">
    <source>
        <dbReference type="ARBA" id="ARBA00022989"/>
    </source>
</evidence>
<dbReference type="GO" id="GO:0022857">
    <property type="term" value="F:transmembrane transporter activity"/>
    <property type="evidence" value="ECO:0007669"/>
    <property type="project" value="TreeGrafter"/>
</dbReference>
<evidence type="ECO:0000256" key="4">
    <source>
        <dbReference type="ARBA" id="ARBA00023136"/>
    </source>
</evidence>
<reference evidence="6 7" key="1">
    <citation type="submission" date="2020-11" db="EMBL/GenBank/DDBJ databases">
        <title>Arthrobacter antarcticus sp. nov., isolated from Antarctic Soil.</title>
        <authorList>
            <person name="Li J."/>
        </authorList>
    </citation>
    <scope>NUCLEOTIDE SEQUENCE [LARGE SCALE GENOMIC DNA]</scope>
    <source>
        <strain evidence="6 7">Z1-20</strain>
    </source>
</reference>